<reference evidence="2" key="1">
    <citation type="journal article" date="2014" name="Front. Microbiol.">
        <title>High frequency of phylogenetically diverse reductive dehalogenase-homologous genes in deep subseafloor sedimentary metagenomes.</title>
        <authorList>
            <person name="Kawai M."/>
            <person name="Futagami T."/>
            <person name="Toyoda A."/>
            <person name="Takaki Y."/>
            <person name="Nishi S."/>
            <person name="Hori S."/>
            <person name="Arai W."/>
            <person name="Tsubouchi T."/>
            <person name="Morono Y."/>
            <person name="Uchiyama I."/>
            <person name="Ito T."/>
            <person name="Fujiyama A."/>
            <person name="Inagaki F."/>
            <person name="Takami H."/>
        </authorList>
    </citation>
    <scope>NUCLEOTIDE SEQUENCE</scope>
    <source>
        <strain evidence="2">Expedition CK06-06</strain>
    </source>
</reference>
<proteinExistence type="predicted"/>
<dbReference type="PANTHER" id="PTHR43741:SF4">
    <property type="entry name" value="FMN-DEPENDENT NADH:QUINONE OXIDOREDUCTASE"/>
    <property type="match status" value="1"/>
</dbReference>
<name>X0TR67_9ZZZZ</name>
<dbReference type="SUPFAM" id="SSF52218">
    <property type="entry name" value="Flavoproteins"/>
    <property type="match status" value="1"/>
</dbReference>
<dbReference type="EMBL" id="BARS01003169">
    <property type="protein sequence ID" value="GAF78620.1"/>
    <property type="molecule type" value="Genomic_DNA"/>
</dbReference>
<feature type="domain" description="Flavodoxin-like fold" evidence="1">
    <location>
        <begin position="4"/>
        <end position="151"/>
    </location>
</feature>
<comment type="caution">
    <text evidence="2">The sequence shown here is derived from an EMBL/GenBank/DDBJ whole genome shotgun (WGS) entry which is preliminary data.</text>
</comment>
<dbReference type="PANTHER" id="PTHR43741">
    <property type="entry name" value="FMN-DEPENDENT NADH-AZOREDUCTASE 1"/>
    <property type="match status" value="1"/>
</dbReference>
<evidence type="ECO:0000313" key="2">
    <source>
        <dbReference type="EMBL" id="GAF78620.1"/>
    </source>
</evidence>
<protein>
    <recommendedName>
        <fullName evidence="1">Flavodoxin-like fold domain-containing protein</fullName>
    </recommendedName>
</protein>
<gene>
    <name evidence="2" type="ORF">S01H1_06103</name>
</gene>
<sequence length="155" mass="17453">MSGLLYIQASPRGKRSHCIAVADAFVEAYRQKNPNDKIVSWNVFDASIPNFDGLAVQAKYAILHGQPHSKEQLQAWKDVERVIEQFTSADKYVLAIPMWNFSIPYRLKQYIDLLVQPGYTFSYSQEKGYEGLVVGKPLLAVYARGGEYAAGTETE</sequence>
<dbReference type="Pfam" id="PF02525">
    <property type="entry name" value="Flavodoxin_2"/>
    <property type="match status" value="1"/>
</dbReference>
<dbReference type="Gene3D" id="3.40.50.360">
    <property type="match status" value="1"/>
</dbReference>
<organism evidence="2">
    <name type="scientific">marine sediment metagenome</name>
    <dbReference type="NCBI Taxonomy" id="412755"/>
    <lineage>
        <taxon>unclassified sequences</taxon>
        <taxon>metagenomes</taxon>
        <taxon>ecological metagenomes</taxon>
    </lineage>
</organism>
<dbReference type="InterPro" id="IPR029039">
    <property type="entry name" value="Flavoprotein-like_sf"/>
</dbReference>
<dbReference type="InterPro" id="IPR003680">
    <property type="entry name" value="Flavodoxin_fold"/>
</dbReference>
<dbReference type="InterPro" id="IPR050104">
    <property type="entry name" value="FMN-dep_NADH:Q_OxRdtase_AzoR1"/>
</dbReference>
<dbReference type="AlphaFoldDB" id="X0TR67"/>
<evidence type="ECO:0000259" key="1">
    <source>
        <dbReference type="Pfam" id="PF02525"/>
    </source>
</evidence>
<accession>X0TR67</accession>
<feature type="non-terminal residue" evidence="2">
    <location>
        <position position="155"/>
    </location>
</feature>